<gene>
    <name evidence="3" type="ORF">Malapachy_4272</name>
</gene>
<accession>A0A0M9VPE8</accession>
<evidence type="ECO:0000313" key="4">
    <source>
        <dbReference type="Proteomes" id="UP000037751"/>
    </source>
</evidence>
<dbReference type="AlphaFoldDB" id="A0A0M9VPE8"/>
<dbReference type="PANTHER" id="PTHR15885">
    <property type="entry name" value="COILED-COIL DOMAIN-CONTAINING PROTEIN 174"/>
    <property type="match status" value="1"/>
</dbReference>
<dbReference type="InterPro" id="IPR025066">
    <property type="entry name" value="CCDC174-like"/>
</dbReference>
<dbReference type="EMBL" id="LGAV01000004">
    <property type="protein sequence ID" value="KOS14182.1"/>
    <property type="molecule type" value="Genomic_DNA"/>
</dbReference>
<dbReference type="GO" id="GO:0005634">
    <property type="term" value="C:nucleus"/>
    <property type="evidence" value="ECO:0007669"/>
    <property type="project" value="TreeGrafter"/>
</dbReference>
<dbReference type="RefSeq" id="XP_017991814.1">
    <property type="nucleotide sequence ID" value="XM_018138723.1"/>
</dbReference>
<organism evidence="3 4">
    <name type="scientific">Malassezia pachydermatis</name>
    <dbReference type="NCBI Taxonomy" id="77020"/>
    <lineage>
        <taxon>Eukaryota</taxon>
        <taxon>Fungi</taxon>
        <taxon>Dikarya</taxon>
        <taxon>Basidiomycota</taxon>
        <taxon>Ustilaginomycotina</taxon>
        <taxon>Malasseziomycetes</taxon>
        <taxon>Malasseziales</taxon>
        <taxon>Malasseziaceae</taxon>
        <taxon>Malassezia</taxon>
    </lineage>
</organism>
<dbReference type="OrthoDB" id="333551at2759"/>
<feature type="compositionally biased region" description="Polar residues" evidence="2">
    <location>
        <begin position="230"/>
        <end position="242"/>
    </location>
</feature>
<sequence length="268" mass="29992">MPTTQASTLTTLRAELQAARQRASASAPTHDEVRSRMRLRERSPGALKVARGRDDEDEDSARVLKSQRMLEHKAARYEKLAQGLGLADEGLVDWDAKEVDSSSPPPTPPVTSTYEDDTDPMVEYVDEWGRTRTARQSEVPRAYLLEKEDGAADEEEAQPIYGAATQFPVYRPTVPQLPTDMASRRTENVHFDVDFDVRARGAAFYRFSHDQETRRAQQASLQALRHETQTQRASAPSSTTASMGMKIGLGAQRRAARQRVIEAHQAQR</sequence>
<evidence type="ECO:0000313" key="3">
    <source>
        <dbReference type="EMBL" id="KOS14182.1"/>
    </source>
</evidence>
<feature type="compositionally biased region" description="Low complexity" evidence="2">
    <location>
        <begin position="17"/>
        <end position="27"/>
    </location>
</feature>
<feature type="region of interest" description="Disordered" evidence="2">
    <location>
        <begin position="221"/>
        <end position="244"/>
    </location>
</feature>
<dbReference type="GeneID" id="28730599"/>
<evidence type="ECO:0000256" key="1">
    <source>
        <dbReference type="ARBA" id="ARBA00023054"/>
    </source>
</evidence>
<comment type="caution">
    <text evidence="3">The sequence shown here is derived from an EMBL/GenBank/DDBJ whole genome shotgun (WGS) entry which is preliminary data.</text>
</comment>
<feature type="compositionally biased region" description="Basic and acidic residues" evidence="2">
    <location>
        <begin position="29"/>
        <end position="43"/>
    </location>
</feature>
<evidence type="ECO:0000256" key="2">
    <source>
        <dbReference type="SAM" id="MobiDB-lite"/>
    </source>
</evidence>
<feature type="region of interest" description="Disordered" evidence="2">
    <location>
        <begin position="17"/>
        <end position="61"/>
    </location>
</feature>
<dbReference type="PANTHER" id="PTHR15885:SF1">
    <property type="entry name" value="COILED-COIL DOMAIN-CONTAINING PROTEIN 174"/>
    <property type="match status" value="1"/>
</dbReference>
<keyword evidence="1" id="KW-0175">Coiled coil</keyword>
<dbReference type="VEuPathDB" id="FungiDB:Malapachy_4272"/>
<dbReference type="Pfam" id="PF13300">
    <property type="entry name" value="DUF4078"/>
    <property type="match status" value="1"/>
</dbReference>
<protein>
    <submittedName>
        <fullName evidence="3">Uncharacterized protein</fullName>
    </submittedName>
</protein>
<feature type="region of interest" description="Disordered" evidence="2">
    <location>
        <begin position="97"/>
        <end position="117"/>
    </location>
</feature>
<dbReference type="STRING" id="77020.A0A0M9VPE8"/>
<keyword evidence="4" id="KW-1185">Reference proteome</keyword>
<reference evidence="3 4" key="1">
    <citation type="submission" date="2015-07" db="EMBL/GenBank/DDBJ databases">
        <title>Draft Genome Sequence of Malassezia furfur CBS1878 and Malassezia pachydermatis CBS1879.</title>
        <authorList>
            <person name="Triana S."/>
            <person name="Ohm R."/>
            <person name="Gonzalez A."/>
            <person name="DeCock H."/>
            <person name="Restrepo S."/>
            <person name="Celis A."/>
        </authorList>
    </citation>
    <scope>NUCLEOTIDE SEQUENCE [LARGE SCALE GENOMIC DNA]</scope>
    <source>
        <strain evidence="3 4">CBS 1879</strain>
    </source>
</reference>
<proteinExistence type="predicted"/>
<dbReference type="Proteomes" id="UP000037751">
    <property type="component" value="Unassembled WGS sequence"/>
</dbReference>
<name>A0A0M9VPE8_9BASI</name>